<dbReference type="SUPFAM" id="SSF52172">
    <property type="entry name" value="CheY-like"/>
    <property type="match status" value="1"/>
</dbReference>
<feature type="domain" description="Response regulatory" evidence="3">
    <location>
        <begin position="16"/>
        <end position="141"/>
    </location>
</feature>
<dbReference type="GO" id="GO:0000160">
    <property type="term" value="P:phosphorelay signal transduction system"/>
    <property type="evidence" value="ECO:0007669"/>
    <property type="project" value="InterPro"/>
</dbReference>
<dbReference type="InterPro" id="IPR052893">
    <property type="entry name" value="TCS_response_regulator"/>
</dbReference>
<dbReference type="Gene3D" id="3.40.50.2300">
    <property type="match status" value="1"/>
</dbReference>
<reference evidence="4 5" key="1">
    <citation type="submission" date="2019-08" db="EMBL/GenBank/DDBJ databases">
        <title>Archaea genome.</title>
        <authorList>
            <person name="Kajale S."/>
            <person name="Shouche Y."/>
            <person name="Deshpande N."/>
            <person name="Sharma A."/>
        </authorList>
    </citation>
    <scope>NUCLEOTIDE SEQUENCE [LARGE SCALE GENOMIC DNA]</scope>
    <source>
        <strain evidence="4 5">ESP3B_9</strain>
    </source>
</reference>
<dbReference type="InterPro" id="IPR011006">
    <property type="entry name" value="CheY-like_superfamily"/>
</dbReference>
<dbReference type="PROSITE" id="PS50110">
    <property type="entry name" value="RESPONSE_REGULATORY"/>
    <property type="match status" value="1"/>
</dbReference>
<evidence type="ECO:0000313" key="5">
    <source>
        <dbReference type="Proteomes" id="UP000324104"/>
    </source>
</evidence>
<sequence>MSSRDDQDTNASSPSSILLVEDNPGDARLVEEVSEDRGLADVLAIVTTGSDALDFVHQRGEYTDAPPTGLVILDWHLPGVTGETVLAELNSDPATDHIPVIVTTGTVSEREVRTIYEQNANACLTKPTDPEELEEIIRAFEAFWLSAARLPPVDTGTERYSDR</sequence>
<protein>
    <submittedName>
        <fullName evidence="4">Response regulator</fullName>
    </submittedName>
</protein>
<evidence type="ECO:0000256" key="2">
    <source>
        <dbReference type="SAM" id="MobiDB-lite"/>
    </source>
</evidence>
<accession>A0A5D5AUW3</accession>
<dbReference type="PANTHER" id="PTHR44520">
    <property type="entry name" value="RESPONSE REGULATOR RCP1-RELATED"/>
    <property type="match status" value="1"/>
</dbReference>
<keyword evidence="5" id="KW-1185">Reference proteome</keyword>
<evidence type="ECO:0000259" key="3">
    <source>
        <dbReference type="PROSITE" id="PS50110"/>
    </source>
</evidence>
<dbReference type="SMART" id="SM00448">
    <property type="entry name" value="REC"/>
    <property type="match status" value="1"/>
</dbReference>
<dbReference type="RefSeq" id="WP_149080610.1">
    <property type="nucleotide sequence ID" value="NZ_VTAW01000005.1"/>
</dbReference>
<dbReference type="Proteomes" id="UP000324104">
    <property type="component" value="Unassembled WGS sequence"/>
</dbReference>
<feature type="modified residue" description="4-aspartylphosphate" evidence="1">
    <location>
        <position position="74"/>
    </location>
</feature>
<dbReference type="EMBL" id="VTAW01000005">
    <property type="protein sequence ID" value="TYT62881.1"/>
    <property type="molecule type" value="Genomic_DNA"/>
</dbReference>
<feature type="region of interest" description="Disordered" evidence="2">
    <location>
        <begin position="1"/>
        <end position="20"/>
    </location>
</feature>
<evidence type="ECO:0000256" key="1">
    <source>
        <dbReference type="PROSITE-ProRule" id="PRU00169"/>
    </source>
</evidence>
<proteinExistence type="predicted"/>
<dbReference type="InterPro" id="IPR001789">
    <property type="entry name" value="Sig_transdc_resp-reg_receiver"/>
</dbReference>
<organism evidence="4 5">
    <name type="scientific">Natrialba swarupiae</name>
    <dbReference type="NCBI Taxonomy" id="2448032"/>
    <lineage>
        <taxon>Archaea</taxon>
        <taxon>Methanobacteriati</taxon>
        <taxon>Methanobacteriota</taxon>
        <taxon>Stenosarchaea group</taxon>
        <taxon>Halobacteria</taxon>
        <taxon>Halobacteriales</taxon>
        <taxon>Natrialbaceae</taxon>
        <taxon>Natrialba</taxon>
    </lineage>
</organism>
<gene>
    <name evidence="4" type="ORF">FYC77_06090</name>
</gene>
<dbReference type="Pfam" id="PF00072">
    <property type="entry name" value="Response_reg"/>
    <property type="match status" value="1"/>
</dbReference>
<comment type="caution">
    <text evidence="4">The sequence shown here is derived from an EMBL/GenBank/DDBJ whole genome shotgun (WGS) entry which is preliminary data.</text>
</comment>
<dbReference type="PANTHER" id="PTHR44520:SF2">
    <property type="entry name" value="RESPONSE REGULATOR RCP1"/>
    <property type="match status" value="1"/>
</dbReference>
<evidence type="ECO:0000313" key="4">
    <source>
        <dbReference type="EMBL" id="TYT62881.1"/>
    </source>
</evidence>
<dbReference type="AlphaFoldDB" id="A0A5D5AUW3"/>
<keyword evidence="1" id="KW-0597">Phosphoprotein</keyword>
<name>A0A5D5AUW3_9EURY</name>
<dbReference type="CDD" id="cd17557">
    <property type="entry name" value="REC_Rcp-like"/>
    <property type="match status" value="1"/>
</dbReference>